<dbReference type="RefSeq" id="WP_139135558.1">
    <property type="nucleotide sequence ID" value="NZ_BMMJ01000006.1"/>
</dbReference>
<name>A0A1C6U0V6_9ACTN</name>
<organism evidence="2 3">
    <name type="scientific">Micromonospora yangpuensis</name>
    <dbReference type="NCBI Taxonomy" id="683228"/>
    <lineage>
        <taxon>Bacteria</taxon>
        <taxon>Bacillati</taxon>
        <taxon>Actinomycetota</taxon>
        <taxon>Actinomycetes</taxon>
        <taxon>Micromonosporales</taxon>
        <taxon>Micromonosporaceae</taxon>
        <taxon>Micromonospora</taxon>
    </lineage>
</organism>
<evidence type="ECO:0000313" key="3">
    <source>
        <dbReference type="Proteomes" id="UP000198937"/>
    </source>
</evidence>
<evidence type="ECO:0000313" key="2">
    <source>
        <dbReference type="EMBL" id="SCL47511.1"/>
    </source>
</evidence>
<dbReference type="AlphaFoldDB" id="A0A1C6U0V6"/>
<reference evidence="2 3" key="1">
    <citation type="submission" date="2016-06" db="EMBL/GenBank/DDBJ databases">
        <authorList>
            <person name="Kjaerup R.B."/>
            <person name="Dalgaard T.S."/>
            <person name="Juul-Madsen H.R."/>
        </authorList>
    </citation>
    <scope>NUCLEOTIDE SEQUENCE [LARGE SCALE GENOMIC DNA]</scope>
    <source>
        <strain evidence="2 3">DSM 45577</strain>
    </source>
</reference>
<protein>
    <submittedName>
        <fullName evidence="2">Uncharacterized protein</fullName>
    </submittedName>
</protein>
<evidence type="ECO:0000256" key="1">
    <source>
        <dbReference type="SAM" id="MobiDB-lite"/>
    </source>
</evidence>
<accession>A0A1C6U0V6</accession>
<keyword evidence="3" id="KW-1185">Reference proteome</keyword>
<dbReference type="EMBL" id="FMIA01000002">
    <property type="protein sequence ID" value="SCL47511.1"/>
    <property type="molecule type" value="Genomic_DNA"/>
</dbReference>
<feature type="region of interest" description="Disordered" evidence="1">
    <location>
        <begin position="199"/>
        <end position="227"/>
    </location>
</feature>
<sequence length="227" mass="24307">MDPHTDARATQLARYLDEGPLQEATTRLTDAERRAIVMNPAVARPLDKLMEAGRVLGIRDAAQQYRATYGKEDSSYQEAVPGPFGQPESMIYRNPDHIVIPPPRPEFTPEGQKSTAVSYLTEVRGVFSQQEKQLIDALSAAGTHTDINQVRHAEAVASQAKMELATAVKPLVEQAFAIRAAGAAPQALVANAAALTSAGASYQQPSATNPAWHGTPTAAPRQGRSPS</sequence>
<proteinExistence type="predicted"/>
<dbReference type="Proteomes" id="UP000198937">
    <property type="component" value="Unassembled WGS sequence"/>
</dbReference>
<gene>
    <name evidence="2" type="ORF">GA0070617_0603</name>
</gene>